<feature type="transmembrane region" description="Helical" evidence="5">
    <location>
        <begin position="235"/>
        <end position="256"/>
    </location>
</feature>
<evidence type="ECO:0000313" key="7">
    <source>
        <dbReference type="EMBL" id="KAL2084879.1"/>
    </source>
</evidence>
<gene>
    <name evidence="7" type="ORF">ACEWY4_020397</name>
</gene>
<accession>A0ABD1JDQ4</accession>
<keyword evidence="4" id="KW-0677">Repeat</keyword>
<dbReference type="SUPFAM" id="SSF82895">
    <property type="entry name" value="TSP-1 type 1 repeat"/>
    <property type="match status" value="4"/>
</dbReference>
<dbReference type="InterPro" id="IPR000884">
    <property type="entry name" value="TSP1_rpt"/>
</dbReference>
<keyword evidence="2" id="KW-0964">Secreted</keyword>
<evidence type="ECO:0000256" key="4">
    <source>
        <dbReference type="ARBA" id="ARBA00022737"/>
    </source>
</evidence>
<organism evidence="7 8">
    <name type="scientific">Coilia grayii</name>
    <name type="common">Gray's grenadier anchovy</name>
    <dbReference type="NCBI Taxonomy" id="363190"/>
    <lineage>
        <taxon>Eukaryota</taxon>
        <taxon>Metazoa</taxon>
        <taxon>Chordata</taxon>
        <taxon>Craniata</taxon>
        <taxon>Vertebrata</taxon>
        <taxon>Euteleostomi</taxon>
        <taxon>Actinopterygii</taxon>
        <taxon>Neopterygii</taxon>
        <taxon>Teleostei</taxon>
        <taxon>Clupei</taxon>
        <taxon>Clupeiformes</taxon>
        <taxon>Clupeoidei</taxon>
        <taxon>Engraulidae</taxon>
        <taxon>Coilinae</taxon>
        <taxon>Coilia</taxon>
    </lineage>
</organism>
<keyword evidence="5" id="KW-1133">Transmembrane helix</keyword>
<keyword evidence="5" id="KW-0812">Transmembrane</keyword>
<keyword evidence="3" id="KW-0732">Signal</keyword>
<protein>
    <recommendedName>
        <fullName evidence="6">PLAC domain-containing protein</fullName>
    </recommendedName>
</protein>
<evidence type="ECO:0000313" key="8">
    <source>
        <dbReference type="Proteomes" id="UP001591681"/>
    </source>
</evidence>
<dbReference type="PANTHER" id="PTHR13723:SF293">
    <property type="entry name" value="A DISINTEGRIN AND METALLOPROTEINASE WITH THROMBOSPONDIN MOTIFS 18"/>
    <property type="match status" value="1"/>
</dbReference>
<comment type="caution">
    <text evidence="7">The sequence shown here is derived from an EMBL/GenBank/DDBJ whole genome shotgun (WGS) entry which is preliminary data.</text>
</comment>
<feature type="domain" description="PLAC" evidence="6">
    <location>
        <begin position="513"/>
        <end position="550"/>
    </location>
</feature>
<dbReference type="Proteomes" id="UP001591681">
    <property type="component" value="Unassembled WGS sequence"/>
</dbReference>
<evidence type="ECO:0000256" key="1">
    <source>
        <dbReference type="ARBA" id="ARBA00004613"/>
    </source>
</evidence>
<reference evidence="7 8" key="1">
    <citation type="submission" date="2024-09" db="EMBL/GenBank/DDBJ databases">
        <title>A chromosome-level genome assembly of Gray's grenadier anchovy, Coilia grayii.</title>
        <authorList>
            <person name="Fu Z."/>
        </authorList>
    </citation>
    <scope>NUCLEOTIDE SEQUENCE [LARGE SCALE GENOMIC DNA]</scope>
    <source>
        <strain evidence="7">G4</strain>
        <tissue evidence="7">Muscle</tissue>
    </source>
</reference>
<dbReference type="GO" id="GO:0005576">
    <property type="term" value="C:extracellular region"/>
    <property type="evidence" value="ECO:0007669"/>
    <property type="project" value="UniProtKB-SubCell"/>
</dbReference>
<dbReference type="PROSITE" id="PS50092">
    <property type="entry name" value="TSP1"/>
    <property type="match status" value="4"/>
</dbReference>
<dbReference type="InterPro" id="IPR010909">
    <property type="entry name" value="PLAC"/>
</dbReference>
<dbReference type="EMBL" id="JBHFQA010000017">
    <property type="protein sequence ID" value="KAL2084879.1"/>
    <property type="molecule type" value="Genomic_DNA"/>
</dbReference>
<dbReference type="InterPro" id="IPR050439">
    <property type="entry name" value="ADAMTS_ADAMTS-like"/>
</dbReference>
<evidence type="ECO:0000256" key="5">
    <source>
        <dbReference type="SAM" id="Phobius"/>
    </source>
</evidence>
<evidence type="ECO:0000256" key="2">
    <source>
        <dbReference type="ARBA" id="ARBA00022525"/>
    </source>
</evidence>
<dbReference type="SMART" id="SM00209">
    <property type="entry name" value="TSP1"/>
    <property type="match status" value="4"/>
</dbReference>
<keyword evidence="5" id="KW-0472">Membrane</keyword>
<proteinExistence type="predicted"/>
<dbReference type="Gene3D" id="2.20.100.10">
    <property type="entry name" value="Thrombospondin type-1 (TSP1) repeat"/>
    <property type="match status" value="4"/>
</dbReference>
<dbReference type="AlphaFoldDB" id="A0ABD1JDQ4"/>
<dbReference type="Pfam" id="PF19030">
    <property type="entry name" value="TSP1_ADAMTS"/>
    <property type="match status" value="4"/>
</dbReference>
<evidence type="ECO:0000259" key="6">
    <source>
        <dbReference type="PROSITE" id="PS50900"/>
    </source>
</evidence>
<sequence>MRYAPRIKTEAHERVSELDPTAGIIPGRNSVTLRAALHVPKRRWLRSRLHSEEGSELEWKVTGYSSPKPVPSHSFNLPPSISMAVTCHKHCSWSVGSWGACSRTCGEAKQSREVECVQRTAPGQVEKIAASRCPQPTPPSLQSCHNPTCPPQWSTGPWSQCSSVRRCGKGVRRRLVECRSVGVGGRALPERSCDARLRPSSQESCQLRRCSRPSKAQWVLSTWQQHLNVDRVCPLLFSLLLLVIHLHVFLLLLFLLPSTSFSFLSSFPSCLSSSTSTSSSSSSPPSSLSRLPLPPPPLFSPLLSFSSSSSTSSSPCCLSSSSSSSCPVSFTLPILLLFLSSFTSTSSSSTSSTSSPLFLPVLLALLPPSYSPCSLSSSTFSSSSSSSSPSSLSQCSVTCGVGVQKRQLKCAEKDVEGKYQELVAKRCQQAAQPSVELQRACVQSECPRPAHISPSWYTAPWSQCTVSCGGGVQSRSVQCLLSGRPVSGCPAHLKPPMAQACNSHYCPRLEKKAEMVCQDHFNWCYLVPQHGVCHHKFYGHQCCQSCSHPNL</sequence>
<name>A0ABD1JDQ4_9TELE</name>
<keyword evidence="8" id="KW-1185">Reference proteome</keyword>
<comment type="subcellular location">
    <subcellularLocation>
        <location evidence="1">Secreted</location>
    </subcellularLocation>
</comment>
<dbReference type="Pfam" id="PF08686">
    <property type="entry name" value="PLAC"/>
    <property type="match status" value="1"/>
</dbReference>
<evidence type="ECO:0000256" key="3">
    <source>
        <dbReference type="ARBA" id="ARBA00022729"/>
    </source>
</evidence>
<dbReference type="PROSITE" id="PS50900">
    <property type="entry name" value="PLAC"/>
    <property type="match status" value="1"/>
</dbReference>
<dbReference type="InterPro" id="IPR036383">
    <property type="entry name" value="TSP1_rpt_sf"/>
</dbReference>
<dbReference type="PANTHER" id="PTHR13723">
    <property type="entry name" value="ADAMTS A DISINTEGRIN AND METALLOPROTEASE WITH THROMBOSPONDIN MOTIFS PROTEASE"/>
    <property type="match status" value="1"/>
</dbReference>